<sequence>MEEKPSNALTREFHQPEAPIQLSTDMVELLVLVVDDLCIQVGELKEKVANDKVKK</sequence>
<evidence type="ECO:0000313" key="2">
    <source>
        <dbReference type="Proteomes" id="UP000192085"/>
    </source>
</evidence>
<proteinExistence type="predicted"/>
<reference evidence="1 2" key="1">
    <citation type="journal article" date="2017" name="BMC Genomics">
        <title>Comparative and functional genomics of the Lactococcus lactis taxon; insights into evolution and niche adaptation.</title>
        <authorList>
            <person name="Kelleher P."/>
            <person name="Bottacini F."/>
            <person name="Mahony J."/>
            <person name="Kilcawley K.N."/>
            <person name="van Sinderen D."/>
        </authorList>
    </citation>
    <scope>NUCLEOTIDE SEQUENCE [LARGE SCALE GENOMIC DNA]</scope>
    <source>
        <strain evidence="1 2">275</strain>
    </source>
</reference>
<dbReference type="EMBL" id="CP015897">
    <property type="protein sequence ID" value="ARD98898.1"/>
    <property type="molecule type" value="Genomic_DNA"/>
</dbReference>
<accession>A0A1V0NG34</accession>
<gene>
    <name evidence="1" type="ORF">LL275_1268</name>
</gene>
<organism evidence="1 2">
    <name type="scientific">Lactococcus lactis subsp. lactis</name>
    <name type="common">Streptococcus lactis</name>
    <dbReference type="NCBI Taxonomy" id="1360"/>
    <lineage>
        <taxon>Bacteria</taxon>
        <taxon>Bacillati</taxon>
        <taxon>Bacillota</taxon>
        <taxon>Bacilli</taxon>
        <taxon>Lactobacillales</taxon>
        <taxon>Streptococcaceae</taxon>
        <taxon>Lactococcus</taxon>
    </lineage>
</organism>
<protein>
    <submittedName>
        <fullName evidence="1">Prophage protein</fullName>
    </submittedName>
</protein>
<dbReference type="AlphaFoldDB" id="A0A1V0NG34"/>
<evidence type="ECO:0000313" key="1">
    <source>
        <dbReference type="EMBL" id="ARD98898.1"/>
    </source>
</evidence>
<dbReference type="Proteomes" id="UP000192085">
    <property type="component" value="Chromosome"/>
</dbReference>
<name>A0A1V0NG34_LACLL</name>
<dbReference type="RefSeq" id="WP_165705300.1">
    <property type="nucleotide sequence ID" value="NZ_CP015897.1"/>
</dbReference>